<protein>
    <submittedName>
        <fullName evidence="1">CLUMA_CG014527, isoform A</fullName>
    </submittedName>
</protein>
<dbReference type="Proteomes" id="UP000183832">
    <property type="component" value="Unassembled WGS sequence"/>
</dbReference>
<reference evidence="1 2" key="1">
    <citation type="submission" date="2015-04" db="EMBL/GenBank/DDBJ databases">
        <authorList>
            <person name="Syromyatnikov M.Y."/>
            <person name="Popov V.N."/>
        </authorList>
    </citation>
    <scope>NUCLEOTIDE SEQUENCE [LARGE SCALE GENOMIC DNA]</scope>
</reference>
<organism evidence="1 2">
    <name type="scientific">Clunio marinus</name>
    <dbReference type="NCBI Taxonomy" id="568069"/>
    <lineage>
        <taxon>Eukaryota</taxon>
        <taxon>Metazoa</taxon>
        <taxon>Ecdysozoa</taxon>
        <taxon>Arthropoda</taxon>
        <taxon>Hexapoda</taxon>
        <taxon>Insecta</taxon>
        <taxon>Pterygota</taxon>
        <taxon>Neoptera</taxon>
        <taxon>Endopterygota</taxon>
        <taxon>Diptera</taxon>
        <taxon>Nematocera</taxon>
        <taxon>Chironomoidea</taxon>
        <taxon>Chironomidae</taxon>
        <taxon>Clunio</taxon>
    </lineage>
</organism>
<evidence type="ECO:0000313" key="2">
    <source>
        <dbReference type="Proteomes" id="UP000183832"/>
    </source>
</evidence>
<evidence type="ECO:0000313" key="1">
    <source>
        <dbReference type="EMBL" id="CRL01440.1"/>
    </source>
</evidence>
<dbReference type="AlphaFoldDB" id="A0A1J1IMQ1"/>
<name>A0A1J1IMQ1_9DIPT</name>
<accession>A0A1J1IMQ1</accession>
<gene>
    <name evidence="1" type="ORF">CLUMA_CG014527</name>
</gene>
<sequence length="68" mass="7707">MPSGANLKLKTESNTREVKRSMKLDCNAAFLQGNNYETLTKLFNNSAMNCFYFTVIQTDISTASNKYK</sequence>
<dbReference type="EMBL" id="CVRI01000055">
    <property type="protein sequence ID" value="CRL01440.1"/>
    <property type="molecule type" value="Genomic_DNA"/>
</dbReference>
<proteinExistence type="predicted"/>
<keyword evidence="2" id="KW-1185">Reference proteome</keyword>